<dbReference type="Proteomes" id="UP000887566">
    <property type="component" value="Unplaced"/>
</dbReference>
<feature type="compositionally biased region" description="Low complexity" evidence="1">
    <location>
        <begin position="255"/>
        <end position="265"/>
    </location>
</feature>
<name>A0A914VD26_9BILA</name>
<feature type="region of interest" description="Disordered" evidence="1">
    <location>
        <begin position="52"/>
        <end position="119"/>
    </location>
</feature>
<organism evidence="2 3">
    <name type="scientific">Plectus sambesii</name>
    <dbReference type="NCBI Taxonomy" id="2011161"/>
    <lineage>
        <taxon>Eukaryota</taxon>
        <taxon>Metazoa</taxon>
        <taxon>Ecdysozoa</taxon>
        <taxon>Nematoda</taxon>
        <taxon>Chromadorea</taxon>
        <taxon>Plectida</taxon>
        <taxon>Plectina</taxon>
        <taxon>Plectoidea</taxon>
        <taxon>Plectidae</taxon>
        <taxon>Plectus</taxon>
    </lineage>
</organism>
<keyword evidence="2" id="KW-1185">Reference proteome</keyword>
<dbReference type="WBParaSite" id="PSAMB.scaffold17311size1151.g37224.t1">
    <property type="protein sequence ID" value="PSAMB.scaffold17311size1151.g37224.t1"/>
    <property type="gene ID" value="PSAMB.scaffold17311size1151.g37224"/>
</dbReference>
<evidence type="ECO:0000313" key="3">
    <source>
        <dbReference type="WBParaSite" id="PSAMB.scaffold17311size1151.g37224.t1"/>
    </source>
</evidence>
<dbReference type="AlphaFoldDB" id="A0A914VD26"/>
<feature type="compositionally biased region" description="Polar residues" evidence="1">
    <location>
        <begin position="107"/>
        <end position="116"/>
    </location>
</feature>
<evidence type="ECO:0000256" key="1">
    <source>
        <dbReference type="SAM" id="MobiDB-lite"/>
    </source>
</evidence>
<feature type="compositionally biased region" description="Polar residues" evidence="1">
    <location>
        <begin position="64"/>
        <end position="82"/>
    </location>
</feature>
<protein>
    <submittedName>
        <fullName evidence="3">C2H2-type domain-containing protein</fullName>
    </submittedName>
</protein>
<reference evidence="3" key="1">
    <citation type="submission" date="2022-11" db="UniProtKB">
        <authorList>
            <consortium name="WormBaseParasite"/>
        </authorList>
    </citation>
    <scope>IDENTIFICATION</scope>
</reference>
<sequence length="309" mass="33695">MRHGDDQNHATKIFGFRREYLDRVSEIVYKDCIDAQKRGIEAVMKCTVVRGTDDDSKRQRAAVSESSPTATNERRVTTSVPDSTADAVPMSPTKARTSKKSKKGLDNTPSSSSFNRSVKIEVEQSPPPAVCRKCKGKVAGGVDRLRRHAFEHLRNVSWRCSYCMFRTSDSFAKLIKHATRKHPGRKPLDICDCVEDDDAVEVMSRCFPDISRQTSGLAPVVVSSPITTEERSPPAVVQSSRVAASSFVERRVRRSSSPGRVVSQSTTSPSALADGMSTDGSSSNGTAAHKIFCNECGASVSSLYGAKRS</sequence>
<evidence type="ECO:0000313" key="2">
    <source>
        <dbReference type="Proteomes" id="UP000887566"/>
    </source>
</evidence>
<accession>A0A914VD26</accession>
<feature type="region of interest" description="Disordered" evidence="1">
    <location>
        <begin position="248"/>
        <end position="284"/>
    </location>
</feature>
<proteinExistence type="predicted"/>